<gene>
    <name evidence="1" type="ORF">KIH27_02560</name>
</gene>
<dbReference type="InterPro" id="IPR041855">
    <property type="entry name" value="Lysin_B_C_ter"/>
</dbReference>
<dbReference type="InterPro" id="IPR029058">
    <property type="entry name" value="AB_hydrolase_fold"/>
</dbReference>
<evidence type="ECO:0000313" key="1">
    <source>
        <dbReference type="EMBL" id="MBS9532465.1"/>
    </source>
</evidence>
<proteinExistence type="predicted"/>
<dbReference type="Proteomes" id="UP001519535">
    <property type="component" value="Unassembled WGS sequence"/>
</dbReference>
<dbReference type="Gene3D" id="1.10.10.1120">
    <property type="entry name" value="Lysin B, C-terminal linker domain"/>
    <property type="match status" value="1"/>
</dbReference>
<name>A0ABS5RDV0_9MYCO</name>
<comment type="caution">
    <text evidence="1">The sequence shown here is derived from an EMBL/GenBank/DDBJ whole genome shotgun (WGS) entry which is preliminary data.</text>
</comment>
<dbReference type="RefSeq" id="WP_214091346.1">
    <property type="nucleotide sequence ID" value="NZ_JAHCLR010000003.1"/>
</dbReference>
<dbReference type="Gene3D" id="3.40.50.1820">
    <property type="entry name" value="alpha/beta hydrolase"/>
    <property type="match status" value="1"/>
</dbReference>
<dbReference type="EMBL" id="JAHCLR010000003">
    <property type="protein sequence ID" value="MBS9532465.1"/>
    <property type="molecule type" value="Genomic_DNA"/>
</dbReference>
<dbReference type="SUPFAM" id="SSF53474">
    <property type="entry name" value="alpha/beta-Hydrolases"/>
    <property type="match status" value="1"/>
</dbReference>
<reference evidence="1 2" key="1">
    <citation type="submission" date="2021-05" db="EMBL/GenBank/DDBJ databases">
        <title>Mycobacterium acidophilum sp. nov., an extremely acid-tolerant member of the genus Mycobacterium.</title>
        <authorList>
            <person name="Xia J."/>
        </authorList>
    </citation>
    <scope>NUCLEOTIDE SEQUENCE [LARGE SCALE GENOMIC DNA]</scope>
    <source>
        <strain evidence="1 2">M1</strain>
    </source>
</reference>
<evidence type="ECO:0000313" key="2">
    <source>
        <dbReference type="Proteomes" id="UP001519535"/>
    </source>
</evidence>
<accession>A0ABS5RDV0</accession>
<protein>
    <submittedName>
        <fullName evidence="1">PE-PPE domain-containing protein</fullName>
    </submittedName>
</protein>
<organism evidence="1 2">
    <name type="scientific">Mycolicibacter acidiphilus</name>
    <dbReference type="NCBI Taxonomy" id="2835306"/>
    <lineage>
        <taxon>Bacteria</taxon>
        <taxon>Bacillati</taxon>
        <taxon>Actinomycetota</taxon>
        <taxon>Actinomycetes</taxon>
        <taxon>Mycobacteriales</taxon>
        <taxon>Mycobacteriaceae</taxon>
        <taxon>Mycolicibacter</taxon>
    </lineage>
</organism>
<sequence>MTLALFTVGGTGQAGPTDPNQFPVQVAQALMPSPWQIVADKLDGLAATSPVNWFPINYPAAVYPMAPSVQGGRENLVAAIRSTPGPIVLCGYSQGAIVTDVVWSLDLLAADGVIHDRLPDVAAIFNFGDPLRCPGIANGNLLAGAPLPTDLDGVVTGGIAGPADLTPAQTPDFLYSFALDGDLYASAPVGADPWHDEAAPGRVETNIYNIVQTATVIDVAEIAEDLFTPVATVEAIINGLTFAAAGANAPHFHYGPFVPTVVNRIRQIAAQTADISV</sequence>
<keyword evidence="2" id="KW-1185">Reference proteome</keyword>